<reference evidence="1 2" key="1">
    <citation type="submission" date="2016-10" db="EMBL/GenBank/DDBJ databases">
        <authorList>
            <person name="de Groot N.N."/>
        </authorList>
    </citation>
    <scope>NUCLEOTIDE SEQUENCE [LARGE SCALE GENOMIC DNA]</scope>
    <source>
        <strain evidence="1 2">DSM 21039</strain>
    </source>
</reference>
<organism evidence="1 2">
    <name type="scientific">Chitinophaga rupis</name>
    <dbReference type="NCBI Taxonomy" id="573321"/>
    <lineage>
        <taxon>Bacteria</taxon>
        <taxon>Pseudomonadati</taxon>
        <taxon>Bacteroidota</taxon>
        <taxon>Chitinophagia</taxon>
        <taxon>Chitinophagales</taxon>
        <taxon>Chitinophagaceae</taxon>
        <taxon>Chitinophaga</taxon>
    </lineage>
</organism>
<proteinExistence type="predicted"/>
<dbReference type="EMBL" id="FOBB01000003">
    <property type="protein sequence ID" value="SEL96766.1"/>
    <property type="molecule type" value="Genomic_DNA"/>
</dbReference>
<dbReference type="STRING" id="573321.SAMN04488505_10317"/>
<accession>A0A1H7UJ01</accession>
<sequence>MFTFKSSPFKIQEELLLSSKAFVRLFERNRSAIISARFVPAKLGSREIGGYVRVKLRPGTSYASKPNSATK</sequence>
<gene>
    <name evidence="1" type="ORF">SAMN04488505_10317</name>
</gene>
<protein>
    <submittedName>
        <fullName evidence="1">Uncharacterized protein</fullName>
    </submittedName>
</protein>
<evidence type="ECO:0000313" key="1">
    <source>
        <dbReference type="EMBL" id="SEL96766.1"/>
    </source>
</evidence>
<name>A0A1H7UJ01_9BACT</name>
<dbReference type="AlphaFoldDB" id="A0A1H7UJ01"/>
<evidence type="ECO:0000313" key="2">
    <source>
        <dbReference type="Proteomes" id="UP000198984"/>
    </source>
</evidence>
<keyword evidence="2" id="KW-1185">Reference proteome</keyword>
<dbReference type="Proteomes" id="UP000198984">
    <property type="component" value="Unassembled WGS sequence"/>
</dbReference>